<comment type="caution">
    <text evidence="2">The sequence shown here is derived from an EMBL/GenBank/DDBJ whole genome shotgun (WGS) entry which is preliminary data.</text>
</comment>
<gene>
    <name evidence="2" type="ORF">EVAR_58140_1</name>
</gene>
<evidence type="ECO:0000313" key="2">
    <source>
        <dbReference type="EMBL" id="GBP78997.1"/>
    </source>
</evidence>
<feature type="region of interest" description="Disordered" evidence="1">
    <location>
        <begin position="1"/>
        <end position="20"/>
    </location>
</feature>
<proteinExistence type="predicted"/>
<dbReference type="AlphaFoldDB" id="A0A4C1YX72"/>
<keyword evidence="3" id="KW-1185">Reference proteome</keyword>
<protein>
    <submittedName>
        <fullName evidence="2">Uncharacterized protein</fullName>
    </submittedName>
</protein>
<sequence>MKKYLKNTKEEDVSGESEQIVQQKSRTRCEEKEKLLRVLSVPKEEQMTLAFDLLGKGRNALKAALKFGLEITKEQALDKAY</sequence>
<organism evidence="2 3">
    <name type="scientific">Eumeta variegata</name>
    <name type="common">Bagworm moth</name>
    <name type="synonym">Eumeta japonica</name>
    <dbReference type="NCBI Taxonomy" id="151549"/>
    <lineage>
        <taxon>Eukaryota</taxon>
        <taxon>Metazoa</taxon>
        <taxon>Ecdysozoa</taxon>
        <taxon>Arthropoda</taxon>
        <taxon>Hexapoda</taxon>
        <taxon>Insecta</taxon>
        <taxon>Pterygota</taxon>
        <taxon>Neoptera</taxon>
        <taxon>Endopterygota</taxon>
        <taxon>Lepidoptera</taxon>
        <taxon>Glossata</taxon>
        <taxon>Ditrysia</taxon>
        <taxon>Tineoidea</taxon>
        <taxon>Psychidae</taxon>
        <taxon>Oiketicinae</taxon>
        <taxon>Eumeta</taxon>
    </lineage>
</organism>
<reference evidence="2 3" key="1">
    <citation type="journal article" date="2019" name="Commun. Biol.">
        <title>The bagworm genome reveals a unique fibroin gene that provides high tensile strength.</title>
        <authorList>
            <person name="Kono N."/>
            <person name="Nakamura H."/>
            <person name="Ohtoshi R."/>
            <person name="Tomita M."/>
            <person name="Numata K."/>
            <person name="Arakawa K."/>
        </authorList>
    </citation>
    <scope>NUCLEOTIDE SEQUENCE [LARGE SCALE GENOMIC DNA]</scope>
</reference>
<name>A0A4C1YX72_EUMVA</name>
<accession>A0A4C1YX72</accession>
<evidence type="ECO:0000313" key="3">
    <source>
        <dbReference type="Proteomes" id="UP000299102"/>
    </source>
</evidence>
<evidence type="ECO:0000256" key="1">
    <source>
        <dbReference type="SAM" id="MobiDB-lite"/>
    </source>
</evidence>
<dbReference type="EMBL" id="BGZK01001395">
    <property type="protein sequence ID" value="GBP78997.1"/>
    <property type="molecule type" value="Genomic_DNA"/>
</dbReference>
<dbReference type="Proteomes" id="UP000299102">
    <property type="component" value="Unassembled WGS sequence"/>
</dbReference>